<evidence type="ECO:0000313" key="13">
    <source>
        <dbReference type="Proteomes" id="UP000555193"/>
    </source>
</evidence>
<dbReference type="AlphaFoldDB" id="A0A3E4WDK9"/>
<dbReference type="EMBL" id="RWHZ01000002">
    <property type="protein sequence ID" value="TSE50325.1"/>
    <property type="molecule type" value="Genomic_DNA"/>
</dbReference>
<evidence type="ECO:0000313" key="10">
    <source>
        <dbReference type="Proteomes" id="UP000283429"/>
    </source>
</evidence>
<evidence type="ECO:0000313" key="9">
    <source>
        <dbReference type="Proteomes" id="UP000261003"/>
    </source>
</evidence>
<reference evidence="2 12" key="3">
    <citation type="submission" date="2019-09" db="EMBL/GenBank/DDBJ databases">
        <title>In-depth cultivation of the pig gut microbiome towards novel bacterial diversity and tailored functional studies.</title>
        <authorList>
            <person name="Wylensek D."/>
            <person name="Hitch T.C.A."/>
            <person name="Clavel T."/>
        </authorList>
    </citation>
    <scope>NUCLEOTIDE SEQUENCE [LARGE SCALE GENOMIC DNA]</scope>
    <source>
        <strain evidence="2 12">WCA-389-WT-3C</strain>
    </source>
</reference>
<dbReference type="RefSeq" id="WP_007843804.1">
    <property type="nucleotide sequence ID" value="NZ_DAWCXC010000012.1"/>
</dbReference>
<evidence type="ECO:0000313" key="11">
    <source>
        <dbReference type="Proteomes" id="UP000408523"/>
    </source>
</evidence>
<dbReference type="Proteomes" id="UP000460950">
    <property type="component" value="Unassembled WGS sequence"/>
</dbReference>
<dbReference type="EMBL" id="QSPP01000040">
    <property type="protein sequence ID" value="RGJ86276.1"/>
    <property type="molecule type" value="Genomic_DNA"/>
</dbReference>
<evidence type="ECO:0000313" key="12">
    <source>
        <dbReference type="Proteomes" id="UP000460950"/>
    </source>
</evidence>
<evidence type="ECO:0000313" key="2">
    <source>
        <dbReference type="EMBL" id="MSS50668.1"/>
    </source>
</evidence>
<reference evidence="7 11" key="2">
    <citation type="journal article" date="2019" name="Nat. Commun.">
        <title>Gram positive-like bacteriocins with broad spectrum anti-Bacteroidales activity encoded on mobile elements of the human gut microbiota.</title>
        <authorList>
            <person name="Bechon N."/>
            <person name="Coyne M.J.Jr."/>
            <person name="Laclare-Mceneany V."/>
            <person name="Chatzidaki-Livanis M."/>
            <person name="Ghigo J.-M."/>
            <person name="Comstock L.E."/>
        </authorList>
    </citation>
    <scope>NUCLEOTIDE SEQUENCE [LARGE SCALE GENOMIC DNA]</scope>
    <source>
        <strain evidence="7 11">CL01T12C17</strain>
    </source>
</reference>
<protein>
    <submittedName>
        <fullName evidence="5">Uncharacterized protein</fullName>
    </submittedName>
</protein>
<evidence type="ECO:0000313" key="4">
    <source>
        <dbReference type="EMBL" id="RGJ86276.1"/>
    </source>
</evidence>
<reference evidence="1" key="5">
    <citation type="submission" date="2021-06" db="EMBL/GenBank/DDBJ databases">
        <title>Collection of gut derived symbiotic bacterial strains cultured from healthy donors.</title>
        <authorList>
            <person name="Lin H."/>
            <person name="Littmann E."/>
            <person name="Pamer E.G."/>
        </authorList>
    </citation>
    <scope>NUCLEOTIDE SEQUENCE</scope>
    <source>
        <strain evidence="1">MSK.19.85</strain>
    </source>
</reference>
<evidence type="ECO:0000313" key="5">
    <source>
        <dbReference type="EMBL" id="RGM40311.1"/>
    </source>
</evidence>
<sequence>MKKKSYQKPLMVSEEFVPQEYVAACSPDISWQPKPNATPYSSDSHFWIDKNNNGILDTNEQINSNRYTCDNSGALPNGEKGQYVFEDPSKERLFAYKTKGNSIIVYKLDQIIIGNHS</sequence>
<evidence type="ECO:0000313" key="1">
    <source>
        <dbReference type="EMBL" id="MBV3489951.1"/>
    </source>
</evidence>
<reference evidence="3 13" key="4">
    <citation type="submission" date="2020-04" db="EMBL/GenBank/DDBJ databases">
        <title>A novel gut-associated lysogenic phage, Bacteroides phage BV01, alters the host transcriptome and bile acid metabolism in Bacteroides vulgatus.</title>
        <authorList>
            <person name="Campbell D.E."/>
            <person name="Ly L."/>
            <person name="Ridlon J.M."/>
            <person name="Hsiao A."/>
            <person name="Degnan P.H."/>
        </authorList>
    </citation>
    <scope>NUCLEOTIDE SEQUENCE [LARGE SCALE GENOMIC DNA]</scope>
    <source>
        <strain evidence="3 13">VPI-4506</strain>
    </source>
</reference>
<organism evidence="5 9">
    <name type="scientific">Phocaeicola vulgatus</name>
    <name type="common">Bacteroides vulgatus</name>
    <dbReference type="NCBI Taxonomy" id="821"/>
    <lineage>
        <taxon>Bacteria</taxon>
        <taxon>Pseudomonadati</taxon>
        <taxon>Bacteroidota</taxon>
        <taxon>Bacteroidia</taxon>
        <taxon>Bacteroidales</taxon>
        <taxon>Bacteroidaceae</taxon>
        <taxon>Phocaeicola</taxon>
    </lineage>
</organism>
<evidence type="ECO:0000313" key="3">
    <source>
        <dbReference type="EMBL" id="NMW37612.1"/>
    </source>
</evidence>
<evidence type="ECO:0000313" key="7">
    <source>
        <dbReference type="EMBL" id="TSE50325.1"/>
    </source>
</evidence>
<dbReference type="Proteomes" id="UP000408523">
    <property type="component" value="Unassembled WGS sequence"/>
</dbReference>
<reference evidence="8 9" key="1">
    <citation type="submission" date="2018-08" db="EMBL/GenBank/DDBJ databases">
        <title>A genome reference for cultivated species of the human gut microbiota.</title>
        <authorList>
            <person name="Zou Y."/>
            <person name="Xue W."/>
            <person name="Luo G."/>
        </authorList>
    </citation>
    <scope>NUCLEOTIDE SEQUENCE [LARGE SCALE GENOMIC DNA]</scope>
    <source>
        <strain evidence="6 10">AM30-40</strain>
        <strain evidence="5 9">OM08-13BH</strain>
        <strain evidence="4 8">TM05-16</strain>
    </source>
</reference>
<dbReference type="Proteomes" id="UP000758576">
    <property type="component" value="Unassembled WGS sequence"/>
</dbReference>
<dbReference type="EMBL" id="QSJM01000025">
    <property type="protein sequence ID" value="RHD80374.1"/>
    <property type="molecule type" value="Genomic_DNA"/>
</dbReference>
<dbReference type="EMBL" id="JABDSH010000087">
    <property type="protein sequence ID" value="NMW37612.1"/>
    <property type="molecule type" value="Genomic_DNA"/>
</dbReference>
<dbReference type="Proteomes" id="UP000260640">
    <property type="component" value="Unassembled WGS sequence"/>
</dbReference>
<dbReference type="EMBL" id="VULU01000058">
    <property type="protein sequence ID" value="MSS50668.1"/>
    <property type="molecule type" value="Genomic_DNA"/>
</dbReference>
<name>A0A3E4WDK9_PHOVU</name>
<dbReference type="EMBL" id="JAHOGA010000039">
    <property type="protein sequence ID" value="MBV3489951.1"/>
    <property type="molecule type" value="Genomic_DNA"/>
</dbReference>
<accession>A0A3E4WDK9</accession>
<dbReference type="Proteomes" id="UP000555193">
    <property type="component" value="Unassembled WGS sequence"/>
</dbReference>
<evidence type="ECO:0000313" key="6">
    <source>
        <dbReference type="EMBL" id="RHD80374.1"/>
    </source>
</evidence>
<gene>
    <name evidence="6" type="ORF">DW783_09785</name>
    <name evidence="5" type="ORF">DXC16_19780</name>
    <name evidence="4" type="ORF">DXD46_12855</name>
    <name evidence="7" type="ORF">EH214_00296</name>
    <name evidence="2" type="ORF">FYJ30_20860</name>
    <name evidence="3" type="ORF">HKQ54_16020</name>
    <name evidence="1" type="ORF">KSX14_15205</name>
</gene>
<dbReference type="Proteomes" id="UP000261003">
    <property type="component" value="Unassembled WGS sequence"/>
</dbReference>
<dbReference type="Proteomes" id="UP000283429">
    <property type="component" value="Unassembled WGS sequence"/>
</dbReference>
<proteinExistence type="predicted"/>
<dbReference type="EMBL" id="QSTG01000046">
    <property type="protein sequence ID" value="RGM40311.1"/>
    <property type="molecule type" value="Genomic_DNA"/>
</dbReference>
<evidence type="ECO:0000313" key="8">
    <source>
        <dbReference type="Proteomes" id="UP000260640"/>
    </source>
</evidence>
<comment type="caution">
    <text evidence="5">The sequence shown here is derived from an EMBL/GenBank/DDBJ whole genome shotgun (WGS) entry which is preliminary data.</text>
</comment>